<dbReference type="GO" id="GO:0005886">
    <property type="term" value="C:plasma membrane"/>
    <property type="evidence" value="ECO:0007669"/>
    <property type="project" value="TreeGrafter"/>
</dbReference>
<name>A0A642UKK2_DIURU</name>
<dbReference type="Proteomes" id="UP000449547">
    <property type="component" value="Unassembled WGS sequence"/>
</dbReference>
<feature type="compositionally biased region" description="Basic and acidic residues" evidence="6">
    <location>
        <begin position="317"/>
        <end position="331"/>
    </location>
</feature>
<dbReference type="VEuPathDB" id="FungiDB:DIURU_004164"/>
<keyword evidence="9" id="KW-1185">Reference proteome</keyword>
<gene>
    <name evidence="8" type="ORF">DIURU_004164</name>
</gene>
<dbReference type="GO" id="GO:0015707">
    <property type="term" value="P:nitrite transport"/>
    <property type="evidence" value="ECO:0007669"/>
    <property type="project" value="TreeGrafter"/>
</dbReference>
<evidence type="ECO:0000313" key="9">
    <source>
        <dbReference type="Proteomes" id="UP000449547"/>
    </source>
</evidence>
<dbReference type="PANTHER" id="PTHR30520">
    <property type="entry name" value="FORMATE TRANSPORTER-RELATED"/>
    <property type="match status" value="1"/>
</dbReference>
<feature type="transmembrane region" description="Helical" evidence="7">
    <location>
        <begin position="192"/>
        <end position="222"/>
    </location>
</feature>
<evidence type="ECO:0000256" key="4">
    <source>
        <dbReference type="ARBA" id="ARBA00023136"/>
    </source>
</evidence>
<feature type="region of interest" description="Disordered" evidence="6">
    <location>
        <begin position="408"/>
        <end position="453"/>
    </location>
</feature>
<comment type="similarity">
    <text evidence="5">Belongs to the FNT transporter (TC 1.A.16) family.</text>
</comment>
<dbReference type="GeneID" id="54782815"/>
<feature type="transmembrane region" description="Helical" evidence="7">
    <location>
        <begin position="242"/>
        <end position="262"/>
    </location>
</feature>
<keyword evidence="4 7" id="KW-0472">Membrane</keyword>
<accession>A0A642UKK2</accession>
<comment type="caution">
    <text evidence="8">The sequence shown here is derived from an EMBL/GenBank/DDBJ whole genome shotgun (WGS) entry which is preliminary data.</text>
</comment>
<protein>
    <recommendedName>
        <fullName evidence="10">Formate/nitrite transporter</fullName>
    </recommendedName>
</protein>
<dbReference type="InterPro" id="IPR023271">
    <property type="entry name" value="Aquaporin-like"/>
</dbReference>
<evidence type="ECO:0000313" key="8">
    <source>
        <dbReference type="EMBL" id="KAA8899681.1"/>
    </source>
</evidence>
<reference evidence="8 9" key="1">
    <citation type="submission" date="2019-07" db="EMBL/GenBank/DDBJ databases">
        <title>Genome assembly of two rare yeast pathogens: Diutina rugosa and Trichomonascus ciferrii.</title>
        <authorList>
            <person name="Mixao V."/>
            <person name="Saus E."/>
            <person name="Hansen A."/>
            <person name="Lass-Flor C."/>
            <person name="Gabaldon T."/>
        </authorList>
    </citation>
    <scope>NUCLEOTIDE SEQUENCE [LARGE SCALE GENOMIC DNA]</scope>
    <source>
        <strain evidence="8 9">CBS 613</strain>
    </source>
</reference>
<sequence>MAGDDYYTTYEAALAVVATGMKKARLPYNILVLNSILGGMFFSTGGMLQIMIEGNLPGINANNPGIARMLNGLFYPIGLFFVVQMGVDLFNSNILFFTVASCRKAVTIIDLIIAWITSYWLNLVGNIFVCYIFVHFSGSFDDPRVVEFSRQIVDQRANTPFHQTLIRGIAGNFYVCLGIYLQLLARPVHVKLLMLALPLFTFVSLGFVHSIAEITVGIIGLINGCNTSVGKVAYNLFLPASIGNMIGGSVFGVVVVWYLHLYSVELDAKRLKLPRLGAKDVQPNILMDSRIVREEMPATAADPTGDERVDALYHQAEKLSKNEDHPPELARKATGASRRSMASLRRTKSPRNVFPVAGMAPADERELRFAGNEDDDDDNDNDADSADADLFGERIRRYVTGIRNKRKSITHQDIESHLNQSFQPPSSTVRSDSPVVKPDRDVPYEPSIDSSSS</sequence>
<feature type="transmembrane region" description="Helical" evidence="7">
    <location>
        <begin position="72"/>
        <end position="99"/>
    </location>
</feature>
<proteinExistence type="inferred from homology"/>
<evidence type="ECO:0000256" key="5">
    <source>
        <dbReference type="ARBA" id="ARBA00049660"/>
    </source>
</evidence>
<dbReference type="InterPro" id="IPR000292">
    <property type="entry name" value="For/NO2_transpt"/>
</dbReference>
<evidence type="ECO:0000256" key="1">
    <source>
        <dbReference type="ARBA" id="ARBA00004141"/>
    </source>
</evidence>
<evidence type="ECO:0000256" key="3">
    <source>
        <dbReference type="ARBA" id="ARBA00022989"/>
    </source>
</evidence>
<evidence type="ECO:0000256" key="6">
    <source>
        <dbReference type="SAM" id="MobiDB-lite"/>
    </source>
</evidence>
<feature type="compositionally biased region" description="Polar residues" evidence="6">
    <location>
        <begin position="417"/>
        <end position="431"/>
    </location>
</feature>
<dbReference type="EMBL" id="SWFT01000121">
    <property type="protein sequence ID" value="KAA8899681.1"/>
    <property type="molecule type" value="Genomic_DNA"/>
</dbReference>
<dbReference type="RefSeq" id="XP_034011027.1">
    <property type="nucleotide sequence ID" value="XM_034157007.1"/>
</dbReference>
<comment type="subcellular location">
    <subcellularLocation>
        <location evidence="1">Membrane</location>
        <topology evidence="1">Multi-pass membrane protein</topology>
    </subcellularLocation>
</comment>
<feature type="transmembrane region" description="Helical" evidence="7">
    <location>
        <begin position="111"/>
        <end position="134"/>
    </location>
</feature>
<dbReference type="OMA" id="VITWYLH"/>
<feature type="region of interest" description="Disordered" evidence="6">
    <location>
        <begin position="317"/>
        <end position="362"/>
    </location>
</feature>
<dbReference type="GO" id="GO:0015513">
    <property type="term" value="F:high-affinity secondary active nitrite transmembrane transporter activity"/>
    <property type="evidence" value="ECO:0007669"/>
    <property type="project" value="TreeGrafter"/>
</dbReference>
<feature type="transmembrane region" description="Helical" evidence="7">
    <location>
        <begin position="165"/>
        <end position="185"/>
    </location>
</feature>
<organism evidence="8 9">
    <name type="scientific">Diutina rugosa</name>
    <name type="common">Yeast</name>
    <name type="synonym">Candida rugosa</name>
    <dbReference type="NCBI Taxonomy" id="5481"/>
    <lineage>
        <taxon>Eukaryota</taxon>
        <taxon>Fungi</taxon>
        <taxon>Dikarya</taxon>
        <taxon>Ascomycota</taxon>
        <taxon>Saccharomycotina</taxon>
        <taxon>Pichiomycetes</taxon>
        <taxon>Debaryomycetaceae</taxon>
        <taxon>Diutina</taxon>
    </lineage>
</organism>
<keyword evidence="2 7" id="KW-0812">Transmembrane</keyword>
<evidence type="ECO:0008006" key="10">
    <source>
        <dbReference type="Google" id="ProtNLM"/>
    </source>
</evidence>
<dbReference type="AlphaFoldDB" id="A0A642UKK2"/>
<keyword evidence="3 7" id="KW-1133">Transmembrane helix</keyword>
<dbReference type="Gene3D" id="1.20.1080.10">
    <property type="entry name" value="Glycerol uptake facilitator protein"/>
    <property type="match status" value="1"/>
</dbReference>
<feature type="transmembrane region" description="Helical" evidence="7">
    <location>
        <begin position="31"/>
        <end position="52"/>
    </location>
</feature>
<dbReference type="PANTHER" id="PTHR30520:SF6">
    <property type="entry name" value="FORMATE_NITRATE FAMILY TRANSPORTER (EUROFUNG)"/>
    <property type="match status" value="1"/>
</dbReference>
<dbReference type="OrthoDB" id="4829at2759"/>
<evidence type="ECO:0000256" key="7">
    <source>
        <dbReference type="SAM" id="Phobius"/>
    </source>
</evidence>
<dbReference type="Pfam" id="PF01226">
    <property type="entry name" value="Form_Nir_trans"/>
    <property type="match status" value="1"/>
</dbReference>
<evidence type="ECO:0000256" key="2">
    <source>
        <dbReference type="ARBA" id="ARBA00022692"/>
    </source>
</evidence>